<dbReference type="PaxDb" id="39947-A0A0P0V1X0"/>
<sequence>MPRVGGGGQGVPGHSTPSTHPSPEMTAPTSPRTLPPGEDGGSSADDVAAAIGHVGVAWLGLRPYGLLPCWWFPAEFAYRRIIGLALA</sequence>
<evidence type="ECO:0000256" key="1">
    <source>
        <dbReference type="SAM" id="MobiDB-lite"/>
    </source>
</evidence>
<dbReference type="Proteomes" id="UP000059680">
    <property type="component" value="Chromosome 1"/>
</dbReference>
<evidence type="ECO:0000313" key="3">
    <source>
        <dbReference type="Proteomes" id="UP000059680"/>
    </source>
</evidence>
<reference evidence="2 3" key="3">
    <citation type="journal article" date="2013" name="Rice">
        <title>Improvement of the Oryza sativa Nipponbare reference genome using next generation sequence and optical map data.</title>
        <authorList>
            <person name="Kawahara Y."/>
            <person name="de la Bastide M."/>
            <person name="Hamilton J.P."/>
            <person name="Kanamori H."/>
            <person name="McCombie W.R."/>
            <person name="Ouyang S."/>
            <person name="Schwartz D.C."/>
            <person name="Tanaka T."/>
            <person name="Wu J."/>
            <person name="Zhou S."/>
            <person name="Childs K.L."/>
            <person name="Davidson R.M."/>
            <person name="Lin H."/>
            <person name="Quesada-Ocampo L."/>
            <person name="Vaillancourt B."/>
            <person name="Sakai H."/>
            <person name="Lee S.S."/>
            <person name="Kim J."/>
            <person name="Numa H."/>
            <person name="Itoh T."/>
            <person name="Buell C.R."/>
            <person name="Matsumoto T."/>
        </authorList>
    </citation>
    <scope>NUCLEOTIDE SEQUENCE [LARGE SCALE GENOMIC DNA]</scope>
    <source>
        <strain evidence="3">cv. Nipponbare</strain>
    </source>
</reference>
<dbReference type="InParanoid" id="A0A0P0V1X0"/>
<accession>A0A0P0V1X0</accession>
<evidence type="ECO:0000313" key="2">
    <source>
        <dbReference type="EMBL" id="BAS71619.1"/>
    </source>
</evidence>
<dbReference type="AlphaFoldDB" id="A0A0P0V1X0"/>
<dbReference type="EMBL" id="AP014957">
    <property type="protein sequence ID" value="BAS71619.1"/>
    <property type="molecule type" value="Genomic_DNA"/>
</dbReference>
<feature type="region of interest" description="Disordered" evidence="1">
    <location>
        <begin position="1"/>
        <end position="46"/>
    </location>
</feature>
<reference evidence="2 3" key="2">
    <citation type="journal article" date="2013" name="Plant Cell Physiol.">
        <title>Rice Annotation Project Database (RAP-DB): an integrative and interactive database for rice genomics.</title>
        <authorList>
            <person name="Sakai H."/>
            <person name="Lee S.S."/>
            <person name="Tanaka T."/>
            <person name="Numa H."/>
            <person name="Kim J."/>
            <person name="Kawahara Y."/>
            <person name="Wakimoto H."/>
            <person name="Yang C.C."/>
            <person name="Iwamoto M."/>
            <person name="Abe T."/>
            <person name="Yamada Y."/>
            <person name="Muto A."/>
            <person name="Inokuchi H."/>
            <person name="Ikemura T."/>
            <person name="Matsumoto T."/>
            <person name="Sasaki T."/>
            <person name="Itoh T."/>
        </authorList>
    </citation>
    <scope>NUCLEOTIDE SEQUENCE [LARGE SCALE GENOMIC DNA]</scope>
    <source>
        <strain evidence="3">cv. Nipponbare</strain>
    </source>
</reference>
<organism evidence="2 3">
    <name type="scientific">Oryza sativa subsp. japonica</name>
    <name type="common">Rice</name>
    <dbReference type="NCBI Taxonomy" id="39947"/>
    <lineage>
        <taxon>Eukaryota</taxon>
        <taxon>Viridiplantae</taxon>
        <taxon>Streptophyta</taxon>
        <taxon>Embryophyta</taxon>
        <taxon>Tracheophyta</taxon>
        <taxon>Spermatophyta</taxon>
        <taxon>Magnoliopsida</taxon>
        <taxon>Liliopsida</taxon>
        <taxon>Poales</taxon>
        <taxon>Poaceae</taxon>
        <taxon>BOP clade</taxon>
        <taxon>Oryzoideae</taxon>
        <taxon>Oryzeae</taxon>
        <taxon>Oryzinae</taxon>
        <taxon>Oryza</taxon>
        <taxon>Oryza sativa</taxon>
    </lineage>
</organism>
<dbReference type="STRING" id="39947.A0A0P0V1X0"/>
<name>A0A0P0V1X0_ORYSJ</name>
<keyword evidence="3" id="KW-1185">Reference proteome</keyword>
<protein>
    <submittedName>
        <fullName evidence="2">Os01g0284601 protein</fullName>
    </submittedName>
</protein>
<gene>
    <name evidence="2" type="ordered locus">Os01g0284601</name>
    <name evidence="2" type="ORF">OSNPB_010284601</name>
</gene>
<feature type="compositionally biased region" description="Low complexity" evidence="1">
    <location>
        <begin position="12"/>
        <end position="23"/>
    </location>
</feature>
<reference evidence="3" key="1">
    <citation type="journal article" date="2005" name="Nature">
        <title>The map-based sequence of the rice genome.</title>
        <authorList>
            <consortium name="International rice genome sequencing project (IRGSP)"/>
            <person name="Matsumoto T."/>
            <person name="Wu J."/>
            <person name="Kanamori H."/>
            <person name="Katayose Y."/>
            <person name="Fujisawa M."/>
            <person name="Namiki N."/>
            <person name="Mizuno H."/>
            <person name="Yamamoto K."/>
            <person name="Antonio B.A."/>
            <person name="Baba T."/>
            <person name="Sakata K."/>
            <person name="Nagamura Y."/>
            <person name="Aoki H."/>
            <person name="Arikawa K."/>
            <person name="Arita K."/>
            <person name="Bito T."/>
            <person name="Chiden Y."/>
            <person name="Fujitsuka N."/>
            <person name="Fukunaka R."/>
            <person name="Hamada M."/>
            <person name="Harada C."/>
            <person name="Hayashi A."/>
            <person name="Hijishita S."/>
            <person name="Honda M."/>
            <person name="Hosokawa S."/>
            <person name="Ichikawa Y."/>
            <person name="Idonuma A."/>
            <person name="Iijima M."/>
            <person name="Ikeda M."/>
            <person name="Ikeno M."/>
            <person name="Ito K."/>
            <person name="Ito S."/>
            <person name="Ito T."/>
            <person name="Ito Y."/>
            <person name="Ito Y."/>
            <person name="Iwabuchi A."/>
            <person name="Kamiya K."/>
            <person name="Karasawa W."/>
            <person name="Kurita K."/>
            <person name="Katagiri S."/>
            <person name="Kikuta A."/>
            <person name="Kobayashi H."/>
            <person name="Kobayashi N."/>
            <person name="Machita K."/>
            <person name="Maehara T."/>
            <person name="Masukawa M."/>
            <person name="Mizubayashi T."/>
            <person name="Mukai Y."/>
            <person name="Nagasaki H."/>
            <person name="Nagata Y."/>
            <person name="Naito S."/>
            <person name="Nakashima M."/>
            <person name="Nakama Y."/>
            <person name="Nakamichi Y."/>
            <person name="Nakamura M."/>
            <person name="Meguro A."/>
            <person name="Negishi M."/>
            <person name="Ohta I."/>
            <person name="Ohta T."/>
            <person name="Okamoto M."/>
            <person name="Ono N."/>
            <person name="Saji S."/>
            <person name="Sakaguchi M."/>
            <person name="Sakai K."/>
            <person name="Shibata M."/>
            <person name="Shimokawa T."/>
            <person name="Song J."/>
            <person name="Takazaki Y."/>
            <person name="Terasawa K."/>
            <person name="Tsugane M."/>
            <person name="Tsuji K."/>
            <person name="Ueda S."/>
            <person name="Waki K."/>
            <person name="Yamagata H."/>
            <person name="Yamamoto M."/>
            <person name="Yamamoto S."/>
            <person name="Yamane H."/>
            <person name="Yoshiki S."/>
            <person name="Yoshihara R."/>
            <person name="Yukawa K."/>
            <person name="Zhong H."/>
            <person name="Yano M."/>
            <person name="Yuan Q."/>
            <person name="Ouyang S."/>
            <person name="Liu J."/>
            <person name="Jones K.M."/>
            <person name="Gansberger K."/>
            <person name="Moffat K."/>
            <person name="Hill J."/>
            <person name="Bera J."/>
            <person name="Fadrosh D."/>
            <person name="Jin S."/>
            <person name="Johri S."/>
            <person name="Kim M."/>
            <person name="Overton L."/>
            <person name="Reardon M."/>
            <person name="Tsitrin T."/>
            <person name="Vuong H."/>
            <person name="Weaver B."/>
            <person name="Ciecko A."/>
            <person name="Tallon L."/>
            <person name="Jackson J."/>
            <person name="Pai G."/>
            <person name="Aken S.V."/>
            <person name="Utterback T."/>
            <person name="Reidmuller S."/>
            <person name="Feldblyum T."/>
            <person name="Hsiao J."/>
            <person name="Zismann V."/>
            <person name="Iobst S."/>
            <person name="de Vazeille A.R."/>
            <person name="Buell C.R."/>
            <person name="Ying K."/>
            <person name="Li Y."/>
            <person name="Lu T."/>
            <person name="Huang Y."/>
            <person name="Zhao Q."/>
            <person name="Feng Q."/>
            <person name="Zhang L."/>
            <person name="Zhu J."/>
            <person name="Weng Q."/>
            <person name="Mu J."/>
            <person name="Lu Y."/>
            <person name="Fan D."/>
            <person name="Liu Y."/>
            <person name="Guan J."/>
            <person name="Zhang Y."/>
            <person name="Yu S."/>
            <person name="Liu X."/>
            <person name="Zhang Y."/>
            <person name="Hong G."/>
            <person name="Han B."/>
            <person name="Choisne N."/>
            <person name="Demange N."/>
            <person name="Orjeda G."/>
            <person name="Samain S."/>
            <person name="Cattolico L."/>
            <person name="Pelletier E."/>
            <person name="Couloux A."/>
            <person name="Segurens B."/>
            <person name="Wincker P."/>
            <person name="D'Hont A."/>
            <person name="Scarpelli C."/>
            <person name="Weissenbach J."/>
            <person name="Salanoubat M."/>
            <person name="Quetier F."/>
            <person name="Yu Y."/>
            <person name="Kim H.R."/>
            <person name="Rambo T."/>
            <person name="Currie J."/>
            <person name="Collura K."/>
            <person name="Luo M."/>
            <person name="Yang T."/>
            <person name="Ammiraju J.S.S."/>
            <person name="Engler F."/>
            <person name="Soderlund C."/>
            <person name="Wing R.A."/>
            <person name="Palmer L.E."/>
            <person name="de la Bastide M."/>
            <person name="Spiegel L."/>
            <person name="Nascimento L."/>
            <person name="Zutavern T."/>
            <person name="O'Shaughnessy A."/>
            <person name="Dike S."/>
            <person name="Dedhia N."/>
            <person name="Preston R."/>
            <person name="Balija V."/>
            <person name="McCombie W.R."/>
            <person name="Chow T."/>
            <person name="Chen H."/>
            <person name="Chung M."/>
            <person name="Chen C."/>
            <person name="Shaw J."/>
            <person name="Wu H."/>
            <person name="Hsiao K."/>
            <person name="Chao Y."/>
            <person name="Chu M."/>
            <person name="Cheng C."/>
            <person name="Hour A."/>
            <person name="Lee P."/>
            <person name="Lin S."/>
            <person name="Lin Y."/>
            <person name="Liou J."/>
            <person name="Liu S."/>
            <person name="Hsing Y."/>
            <person name="Raghuvanshi S."/>
            <person name="Mohanty A."/>
            <person name="Bharti A.K."/>
            <person name="Gaur A."/>
            <person name="Gupta V."/>
            <person name="Kumar D."/>
            <person name="Ravi V."/>
            <person name="Vij S."/>
            <person name="Kapur A."/>
            <person name="Khurana P."/>
            <person name="Khurana P."/>
            <person name="Khurana J.P."/>
            <person name="Tyagi A.K."/>
            <person name="Gaikwad K."/>
            <person name="Singh A."/>
            <person name="Dalal V."/>
            <person name="Srivastava S."/>
            <person name="Dixit A."/>
            <person name="Pal A.K."/>
            <person name="Ghazi I.A."/>
            <person name="Yadav M."/>
            <person name="Pandit A."/>
            <person name="Bhargava A."/>
            <person name="Sureshbabu K."/>
            <person name="Batra K."/>
            <person name="Sharma T.R."/>
            <person name="Mohapatra T."/>
            <person name="Singh N.K."/>
            <person name="Messing J."/>
            <person name="Nelson A.B."/>
            <person name="Fuks G."/>
            <person name="Kavchok S."/>
            <person name="Keizer G."/>
            <person name="Linton E."/>
            <person name="Llaca V."/>
            <person name="Song R."/>
            <person name="Tanyolac B."/>
            <person name="Young S."/>
            <person name="Ho-Il K."/>
            <person name="Hahn J.H."/>
            <person name="Sangsakoo G."/>
            <person name="Vanavichit A."/>
            <person name="de Mattos Luiz.A.T."/>
            <person name="Zimmer P.D."/>
            <person name="Malone G."/>
            <person name="Dellagostin O."/>
            <person name="de Oliveira A.C."/>
            <person name="Bevan M."/>
            <person name="Bancroft I."/>
            <person name="Minx P."/>
            <person name="Cordum H."/>
            <person name="Wilson R."/>
            <person name="Cheng Z."/>
            <person name="Jin W."/>
            <person name="Jiang J."/>
            <person name="Leong S.A."/>
            <person name="Iwama H."/>
            <person name="Gojobori T."/>
            <person name="Itoh T."/>
            <person name="Niimura Y."/>
            <person name="Fujii Y."/>
            <person name="Habara T."/>
            <person name="Sakai H."/>
            <person name="Sato Y."/>
            <person name="Wilson G."/>
            <person name="Kumar K."/>
            <person name="McCouch S."/>
            <person name="Juretic N."/>
            <person name="Hoen D."/>
            <person name="Wright S."/>
            <person name="Bruskiewich R."/>
            <person name="Bureau T."/>
            <person name="Miyao A."/>
            <person name="Hirochika H."/>
            <person name="Nishikawa T."/>
            <person name="Kadowaki K."/>
            <person name="Sugiura M."/>
            <person name="Burr B."/>
            <person name="Sasaki T."/>
        </authorList>
    </citation>
    <scope>NUCLEOTIDE SEQUENCE [LARGE SCALE GENOMIC DNA]</scope>
    <source>
        <strain evidence="3">cv. Nipponbare</strain>
    </source>
</reference>
<feature type="compositionally biased region" description="Gly residues" evidence="1">
    <location>
        <begin position="1"/>
        <end position="11"/>
    </location>
</feature>
<proteinExistence type="predicted"/>